<keyword evidence="1" id="KW-1185">Reference proteome</keyword>
<sequence>MVCAKMLHTRTSNSHTFSQCINSTMRLSFCCLKKFISEGDQCTHQYFHIIRTIACQSFVQIERPGIIPSAK</sequence>
<dbReference type="AlphaFoldDB" id="A0A914ME22"/>
<organism evidence="1 2">
    <name type="scientific">Meloidogyne incognita</name>
    <name type="common">Southern root-knot nematode worm</name>
    <name type="synonym">Oxyuris incognita</name>
    <dbReference type="NCBI Taxonomy" id="6306"/>
    <lineage>
        <taxon>Eukaryota</taxon>
        <taxon>Metazoa</taxon>
        <taxon>Ecdysozoa</taxon>
        <taxon>Nematoda</taxon>
        <taxon>Chromadorea</taxon>
        <taxon>Rhabditida</taxon>
        <taxon>Tylenchina</taxon>
        <taxon>Tylenchomorpha</taxon>
        <taxon>Tylenchoidea</taxon>
        <taxon>Meloidogynidae</taxon>
        <taxon>Meloidogyninae</taxon>
        <taxon>Meloidogyne</taxon>
        <taxon>Meloidogyne incognita group</taxon>
    </lineage>
</organism>
<protein>
    <submittedName>
        <fullName evidence="2">Uncharacterized protein</fullName>
    </submittedName>
</protein>
<dbReference type="Proteomes" id="UP000887563">
    <property type="component" value="Unplaced"/>
</dbReference>
<proteinExistence type="predicted"/>
<evidence type="ECO:0000313" key="2">
    <source>
        <dbReference type="WBParaSite" id="Minc3s01585g24918"/>
    </source>
</evidence>
<dbReference type="WBParaSite" id="Minc3s01585g24918">
    <property type="protein sequence ID" value="Minc3s01585g24918"/>
    <property type="gene ID" value="Minc3s01585g24918"/>
</dbReference>
<evidence type="ECO:0000313" key="1">
    <source>
        <dbReference type="Proteomes" id="UP000887563"/>
    </source>
</evidence>
<name>A0A914ME22_MELIC</name>
<accession>A0A914ME22</accession>
<reference evidence="2" key="1">
    <citation type="submission" date="2022-11" db="UniProtKB">
        <authorList>
            <consortium name="WormBaseParasite"/>
        </authorList>
    </citation>
    <scope>IDENTIFICATION</scope>
</reference>